<sequence>MQLIDYSHSFFSVVPPFLALALAVITRRVLLSLGIGILVGVAFLVGGNPVDGLTHLKDMVVGLAWADGDWSLGKPKSWFS</sequence>
<dbReference type="PANTHER" id="PTHR43478:SF1">
    <property type="entry name" value="NA+_H+ ANTIPORTER NHAC-LIKE C-TERMINAL DOMAIN-CONTAINING PROTEIN"/>
    <property type="match status" value="1"/>
</dbReference>
<feature type="transmembrane region" description="Helical" evidence="1">
    <location>
        <begin position="30"/>
        <end position="50"/>
    </location>
</feature>
<evidence type="ECO:0000313" key="2">
    <source>
        <dbReference type="EMBL" id="SUA24695.1"/>
    </source>
</evidence>
<proteinExistence type="predicted"/>
<name>A0A378W2A2_NEIGO</name>
<reference evidence="2" key="1">
    <citation type="submission" date="2018-06" db="EMBL/GenBank/DDBJ databases">
        <authorList>
            <consortium name="Pathogen Informatics"/>
            <person name="Doyle S."/>
        </authorList>
    </citation>
    <scope>NUCLEOTIDE SEQUENCE [LARGE SCALE GENOMIC DNA]</scope>
    <source>
        <strain evidence="2">NCTC11421</strain>
    </source>
</reference>
<keyword evidence="1" id="KW-0812">Transmembrane</keyword>
<evidence type="ECO:0000256" key="1">
    <source>
        <dbReference type="SAM" id="Phobius"/>
    </source>
</evidence>
<accession>A0A378W2A2</accession>
<dbReference type="EMBL" id="UGRI01000001">
    <property type="protein sequence ID" value="SUA24695.1"/>
    <property type="molecule type" value="Genomic_DNA"/>
</dbReference>
<dbReference type="AlphaFoldDB" id="A0A378W2A2"/>
<feature type="transmembrane region" description="Helical" evidence="1">
    <location>
        <begin position="6"/>
        <end position="25"/>
    </location>
</feature>
<protein>
    <submittedName>
        <fullName evidence="2">Integral membrane protein</fullName>
    </submittedName>
</protein>
<dbReference type="PANTHER" id="PTHR43478">
    <property type="entry name" value="NA+/H+ ANTIPORTER-RELATED"/>
    <property type="match status" value="1"/>
</dbReference>
<organism evidence="2">
    <name type="scientific">Neisseria gonorrhoeae</name>
    <dbReference type="NCBI Taxonomy" id="485"/>
    <lineage>
        <taxon>Bacteria</taxon>
        <taxon>Pseudomonadati</taxon>
        <taxon>Pseudomonadota</taxon>
        <taxon>Betaproteobacteria</taxon>
        <taxon>Neisseriales</taxon>
        <taxon>Neisseriaceae</taxon>
        <taxon>Neisseria</taxon>
    </lineage>
</organism>
<keyword evidence="1" id="KW-0472">Membrane</keyword>
<keyword evidence="1" id="KW-1133">Transmembrane helix</keyword>
<gene>
    <name evidence="2" type="ORF">NCTC11421_02698</name>
</gene>